<keyword evidence="2" id="KW-1185">Reference proteome</keyword>
<dbReference type="EMBL" id="FNZA01000024">
    <property type="protein sequence ID" value="SEJ85805.1"/>
    <property type="molecule type" value="Genomic_DNA"/>
</dbReference>
<accession>A0A1H7CJE0</accession>
<dbReference type="OrthoDB" id="9799092at2"/>
<dbReference type="Gene3D" id="3.40.50.300">
    <property type="entry name" value="P-loop containing nucleotide triphosphate hydrolases"/>
    <property type="match status" value="1"/>
</dbReference>
<protein>
    <submittedName>
        <fullName evidence="1">AAA domain-containing protein</fullName>
    </submittedName>
</protein>
<dbReference type="RefSeq" id="WP_092265627.1">
    <property type="nucleotide sequence ID" value="NZ_FNZA01000024.1"/>
</dbReference>
<sequence>MLIWVNGPFGVGKTQTAYELHRRLPPSFVCDPEQLGFGIQRMTPPELRGDFQDVPLWREGVYQLLDHTLTHADRVVIVPMTLVVPAYFAEIVGRLRENGHTVHHVALLASRDTLRRRQRSRGEGTGSWGAGQIDRCLAGLSQLPVADHLPTDGLGLEEVVEQIARRTGLDLLPDHAHPLTRPLRRWAVQLRNLRRD</sequence>
<dbReference type="Proteomes" id="UP000199223">
    <property type="component" value="Unassembled WGS sequence"/>
</dbReference>
<reference evidence="2" key="1">
    <citation type="submission" date="2016-10" db="EMBL/GenBank/DDBJ databases">
        <authorList>
            <person name="Varghese N."/>
            <person name="Submissions S."/>
        </authorList>
    </citation>
    <scope>NUCLEOTIDE SEQUENCE [LARGE SCALE GENOMIC DNA]</scope>
    <source>
        <strain evidence="2">CGMCC 1.10218</strain>
    </source>
</reference>
<name>A0A1H7CJE0_9DEIO</name>
<evidence type="ECO:0000313" key="1">
    <source>
        <dbReference type="EMBL" id="SEJ85805.1"/>
    </source>
</evidence>
<organism evidence="1 2">
    <name type="scientific">Deinococcus reticulitermitis</name>
    <dbReference type="NCBI Taxonomy" id="856736"/>
    <lineage>
        <taxon>Bacteria</taxon>
        <taxon>Thermotogati</taxon>
        <taxon>Deinococcota</taxon>
        <taxon>Deinococci</taxon>
        <taxon>Deinococcales</taxon>
        <taxon>Deinococcaceae</taxon>
        <taxon>Deinococcus</taxon>
    </lineage>
</organism>
<evidence type="ECO:0000313" key="2">
    <source>
        <dbReference type="Proteomes" id="UP000199223"/>
    </source>
</evidence>
<proteinExistence type="predicted"/>
<dbReference type="InterPro" id="IPR027417">
    <property type="entry name" value="P-loop_NTPase"/>
</dbReference>
<gene>
    <name evidence="1" type="ORF">SAMN04488058_12414</name>
</gene>
<dbReference type="AlphaFoldDB" id="A0A1H7CJE0"/>
<dbReference type="Pfam" id="PF13671">
    <property type="entry name" value="AAA_33"/>
    <property type="match status" value="1"/>
</dbReference>
<dbReference type="SUPFAM" id="SSF52540">
    <property type="entry name" value="P-loop containing nucleoside triphosphate hydrolases"/>
    <property type="match status" value="1"/>
</dbReference>
<dbReference type="STRING" id="856736.SAMN04488058_12414"/>